<dbReference type="GO" id="GO:0000703">
    <property type="term" value="F:oxidized pyrimidine nucleobase lesion DNA N-glycosylase activity"/>
    <property type="evidence" value="ECO:0007669"/>
    <property type="project" value="UniProtKB-UniRule"/>
</dbReference>
<sequence length="416" mass="46679">MFLGGITGKSLRNSSRNNYSWSLFLLMMNLSKSSRSKYFTRLAVSRQTCLSHPCQLLSTDNLCENVSVEACSKNKKFKKVQTMEANIQDHESGSCPLADNIQGLSSSNLALSVKRSSKCAESASKETFTSAGNVIKPKVSIAESFQSVEKSSKAYDIPNVESSIKFDYKPELQSEEVLKPDYQNDVCESKSSWRPYQWLEQLSNIREMRKSRDAPVDTMGCDVISDSKAPPKDYRYQVLLSLMLSSQTKDQVTSAAMGRLREHGCNVSNILSTSDDVLGQLIYPAGFWKKKVKYIKQTSEILANKYGGDIPNSVEDLCSLPGVGPKMAHLVMKCAWNTVTGIGVDTHVHRITNRLGWVQKPTKQPEDTRKELEDWLPRSYWSEVNHLLVGFGQQICLPVRPKCDQCLNQSICPFKK</sequence>
<feature type="domain" description="HhH-GPD" evidence="15">
    <location>
        <begin position="244"/>
        <end position="394"/>
    </location>
</feature>
<evidence type="ECO:0000256" key="14">
    <source>
        <dbReference type="HAMAP-Rule" id="MF_03183"/>
    </source>
</evidence>
<dbReference type="RefSeq" id="XP_055876866.1">
    <property type="nucleotide sequence ID" value="XM_056020891.1"/>
</dbReference>
<keyword evidence="16" id="KW-1185">Reference proteome</keyword>
<evidence type="ECO:0000256" key="7">
    <source>
        <dbReference type="ARBA" id="ARBA00022946"/>
    </source>
</evidence>
<comment type="function">
    <text evidence="14">Bifunctional DNA N-glycosylase with associated apurinic/apyrimidinic (AP) lyase function that catalyzes the first step in base excision repair (BER), the primary repair pathway for the repair of oxidative DNA damage. The DNA N-glycosylase activity releases the damaged DNA base from DNA by cleaving the N-glycosidic bond, leaving an AP site. The AP lyase activity cleaves the phosphodiester bond 3' to the AP site by a beta-elimination. Primarily recognizes and repairs oxidative base damage of pyrimidines.</text>
</comment>
<keyword evidence="5 14" id="KW-0227">DNA damage</keyword>
<dbReference type="InterPro" id="IPR011257">
    <property type="entry name" value="DNA_glycosylase"/>
</dbReference>
<dbReference type="SMART" id="SM00478">
    <property type="entry name" value="ENDO3c"/>
    <property type="match status" value="1"/>
</dbReference>
<evidence type="ECO:0000256" key="8">
    <source>
        <dbReference type="ARBA" id="ARBA00023004"/>
    </source>
</evidence>
<keyword evidence="6 14" id="KW-0378">Hydrolase</keyword>
<comment type="cofactor">
    <cofactor evidence="1">
        <name>[4Fe-4S] cluster</name>
        <dbReference type="ChEBI" id="CHEBI:49883"/>
    </cofactor>
</comment>
<keyword evidence="10 14" id="KW-0234">DNA repair</keyword>
<keyword evidence="9" id="KW-0411">Iron-sulfur</keyword>
<dbReference type="InterPro" id="IPR004036">
    <property type="entry name" value="Endonuclease-III-like_CS2"/>
</dbReference>
<dbReference type="SMART" id="SM00525">
    <property type="entry name" value="FES"/>
    <property type="match status" value="1"/>
</dbReference>
<comment type="caution">
    <text evidence="14">Lacks conserved residue(s) required for the propagation of feature annotation.</text>
</comment>
<dbReference type="EC" id="4.2.99.18" evidence="14"/>
<dbReference type="InterPro" id="IPR023170">
    <property type="entry name" value="HhH_base_excis_C"/>
</dbReference>
<evidence type="ECO:0000313" key="17">
    <source>
        <dbReference type="RefSeq" id="XP_013065885.2"/>
    </source>
</evidence>
<dbReference type="HAMAP" id="MF_03183">
    <property type="entry name" value="Endonuclease_III_Nth"/>
    <property type="match status" value="1"/>
</dbReference>
<dbReference type="RefSeq" id="XP_055876867.1">
    <property type="nucleotide sequence ID" value="XM_056020892.1"/>
</dbReference>
<dbReference type="GO" id="GO:0003677">
    <property type="term" value="F:DNA binding"/>
    <property type="evidence" value="ECO:0007669"/>
    <property type="project" value="UniProtKB-UniRule"/>
</dbReference>
<evidence type="ECO:0000256" key="5">
    <source>
        <dbReference type="ARBA" id="ARBA00022763"/>
    </source>
</evidence>
<dbReference type="InterPro" id="IPR003265">
    <property type="entry name" value="HhH-GPD_domain"/>
</dbReference>
<evidence type="ECO:0000256" key="1">
    <source>
        <dbReference type="ARBA" id="ARBA00001966"/>
    </source>
</evidence>
<gene>
    <name evidence="17 18 19" type="primary">LOC106054535</name>
    <name evidence="14" type="synonym">NTH1</name>
</gene>
<keyword evidence="7" id="KW-0809">Transit peptide</keyword>
<evidence type="ECO:0000256" key="13">
    <source>
        <dbReference type="ARBA" id="ARBA00044632"/>
    </source>
</evidence>
<dbReference type="FunFam" id="1.10.340.30:FF:000005">
    <property type="entry name" value="Endonuclease III-like protein 1"/>
    <property type="match status" value="1"/>
</dbReference>
<comment type="similarity">
    <text evidence="2 14">Belongs to the Nth/MutY family.</text>
</comment>
<dbReference type="GO" id="GO:0006285">
    <property type="term" value="P:base-excision repair, AP site formation"/>
    <property type="evidence" value="ECO:0007669"/>
    <property type="project" value="UniProtKB-UniRule"/>
</dbReference>
<comment type="catalytic activity">
    <reaction evidence="13 14">
        <text>2'-deoxyribonucleotide-(2'-deoxyribose 5'-phosphate)-2'-deoxyribonucleotide-DNA = a 3'-end 2'-deoxyribonucleotide-(2,3-dehydro-2,3-deoxyribose 5'-phosphate)-DNA + a 5'-end 5'-phospho-2'-deoxyribonucleoside-DNA + H(+)</text>
        <dbReference type="Rhea" id="RHEA:66592"/>
        <dbReference type="Rhea" id="RHEA-COMP:13180"/>
        <dbReference type="Rhea" id="RHEA-COMP:16897"/>
        <dbReference type="Rhea" id="RHEA-COMP:17067"/>
        <dbReference type="ChEBI" id="CHEBI:15378"/>
        <dbReference type="ChEBI" id="CHEBI:136412"/>
        <dbReference type="ChEBI" id="CHEBI:157695"/>
        <dbReference type="ChEBI" id="CHEBI:167181"/>
        <dbReference type="EC" id="4.2.99.18"/>
    </reaction>
</comment>
<proteinExistence type="inferred from homology"/>
<dbReference type="Pfam" id="PF00633">
    <property type="entry name" value="HHH"/>
    <property type="match status" value="1"/>
</dbReference>
<dbReference type="GO" id="GO:0005739">
    <property type="term" value="C:mitochondrion"/>
    <property type="evidence" value="ECO:0007669"/>
    <property type="project" value="UniProtKB-SubCell"/>
</dbReference>
<dbReference type="RefSeq" id="XP_013065885.2">
    <property type="nucleotide sequence ID" value="XM_013210431.2"/>
</dbReference>
<dbReference type="AlphaFoldDB" id="A0A9W2ZPA0"/>
<evidence type="ECO:0000259" key="15">
    <source>
        <dbReference type="SMART" id="SM00478"/>
    </source>
</evidence>
<evidence type="ECO:0000256" key="2">
    <source>
        <dbReference type="ARBA" id="ARBA00008343"/>
    </source>
</evidence>
<dbReference type="PANTHER" id="PTHR43286:SF1">
    <property type="entry name" value="ENDONUCLEASE III-LIKE PROTEIN 1"/>
    <property type="match status" value="1"/>
</dbReference>
<keyword evidence="4" id="KW-0479">Metal-binding</keyword>
<evidence type="ECO:0000256" key="4">
    <source>
        <dbReference type="ARBA" id="ARBA00022723"/>
    </source>
</evidence>
<dbReference type="CDD" id="cd00056">
    <property type="entry name" value="ENDO3c"/>
    <property type="match status" value="1"/>
</dbReference>
<dbReference type="GO" id="GO:0006289">
    <property type="term" value="P:nucleotide-excision repair"/>
    <property type="evidence" value="ECO:0007669"/>
    <property type="project" value="TreeGrafter"/>
</dbReference>
<reference evidence="17 18" key="1">
    <citation type="submission" date="2025-04" db="UniProtKB">
        <authorList>
            <consortium name="RefSeq"/>
        </authorList>
    </citation>
    <scope>IDENTIFICATION</scope>
</reference>
<evidence type="ECO:0000256" key="9">
    <source>
        <dbReference type="ARBA" id="ARBA00023014"/>
    </source>
</evidence>
<dbReference type="InterPro" id="IPR004035">
    <property type="entry name" value="Endouclease-III_FeS-bd_BS"/>
</dbReference>
<dbReference type="Gene3D" id="1.10.1670.10">
    <property type="entry name" value="Helix-hairpin-Helix base-excision DNA repair enzymes (C-terminal)"/>
    <property type="match status" value="1"/>
</dbReference>
<keyword evidence="11 14" id="KW-0456">Lyase</keyword>
<keyword evidence="14" id="KW-0539">Nucleus</keyword>
<dbReference type="InterPro" id="IPR003651">
    <property type="entry name" value="Endonuclease3_FeS-loop_motif"/>
</dbReference>
<evidence type="ECO:0000256" key="12">
    <source>
        <dbReference type="ARBA" id="ARBA00023295"/>
    </source>
</evidence>
<evidence type="ECO:0000256" key="11">
    <source>
        <dbReference type="ARBA" id="ARBA00023239"/>
    </source>
</evidence>
<dbReference type="Pfam" id="PF00730">
    <property type="entry name" value="HhH-GPD"/>
    <property type="match status" value="1"/>
</dbReference>
<organism evidence="16 19">
    <name type="scientific">Biomphalaria glabrata</name>
    <name type="common">Bloodfluke planorb</name>
    <name type="synonym">Freshwater snail</name>
    <dbReference type="NCBI Taxonomy" id="6526"/>
    <lineage>
        <taxon>Eukaryota</taxon>
        <taxon>Metazoa</taxon>
        <taxon>Spiralia</taxon>
        <taxon>Lophotrochozoa</taxon>
        <taxon>Mollusca</taxon>
        <taxon>Gastropoda</taxon>
        <taxon>Heterobranchia</taxon>
        <taxon>Euthyneura</taxon>
        <taxon>Panpulmonata</taxon>
        <taxon>Hygrophila</taxon>
        <taxon>Lymnaeoidea</taxon>
        <taxon>Planorbidae</taxon>
        <taxon>Biomphalaria</taxon>
    </lineage>
</organism>
<keyword evidence="8" id="KW-0408">Iron</keyword>
<dbReference type="GeneID" id="106054535"/>
<dbReference type="SUPFAM" id="SSF48150">
    <property type="entry name" value="DNA-glycosylase"/>
    <property type="match status" value="1"/>
</dbReference>
<dbReference type="InterPro" id="IPR000445">
    <property type="entry name" value="HhH_motif"/>
</dbReference>
<evidence type="ECO:0000256" key="3">
    <source>
        <dbReference type="ARBA" id="ARBA00022485"/>
    </source>
</evidence>
<evidence type="ECO:0000256" key="6">
    <source>
        <dbReference type="ARBA" id="ARBA00022801"/>
    </source>
</evidence>
<comment type="subcellular location">
    <subcellularLocation>
        <location evidence="14">Nucleus</location>
    </subcellularLocation>
    <subcellularLocation>
        <location evidence="14">Mitochondrion</location>
    </subcellularLocation>
</comment>
<dbReference type="GO" id="GO:0046872">
    <property type="term" value="F:metal ion binding"/>
    <property type="evidence" value="ECO:0007669"/>
    <property type="project" value="UniProtKB-KW"/>
</dbReference>
<keyword evidence="12 14" id="KW-0326">Glycosidase</keyword>
<evidence type="ECO:0000313" key="18">
    <source>
        <dbReference type="RefSeq" id="XP_055876866.1"/>
    </source>
</evidence>
<dbReference type="GO" id="GO:0140078">
    <property type="term" value="F:class I DNA-(apurinic or apyrimidinic site) endonuclease activity"/>
    <property type="evidence" value="ECO:0007669"/>
    <property type="project" value="UniProtKB-EC"/>
</dbReference>
<dbReference type="Gene3D" id="1.10.340.30">
    <property type="entry name" value="Hypothetical protein, domain 2"/>
    <property type="match status" value="1"/>
</dbReference>
<dbReference type="OrthoDB" id="2099276at2759"/>
<name>A0A9W2ZPA0_BIOGL</name>
<dbReference type="KEGG" id="bgt:106054535"/>
<dbReference type="PROSITE" id="PS00764">
    <property type="entry name" value="ENDONUCLEASE_III_1"/>
    <property type="match status" value="1"/>
</dbReference>
<dbReference type="PROSITE" id="PS01155">
    <property type="entry name" value="ENDONUCLEASE_III_2"/>
    <property type="match status" value="1"/>
</dbReference>
<dbReference type="FunFam" id="1.10.1670.10:FF:000003">
    <property type="entry name" value="Endonuclease III homolog"/>
    <property type="match status" value="1"/>
</dbReference>
<dbReference type="Proteomes" id="UP001165740">
    <property type="component" value="Chromosome 2"/>
</dbReference>
<keyword evidence="3" id="KW-0004">4Fe-4S</keyword>
<dbReference type="GO" id="GO:0005634">
    <property type="term" value="C:nucleus"/>
    <property type="evidence" value="ECO:0007669"/>
    <property type="project" value="UniProtKB-SubCell"/>
</dbReference>
<dbReference type="GO" id="GO:0051539">
    <property type="term" value="F:4 iron, 4 sulfur cluster binding"/>
    <property type="evidence" value="ECO:0007669"/>
    <property type="project" value="UniProtKB-KW"/>
</dbReference>
<dbReference type="PANTHER" id="PTHR43286">
    <property type="entry name" value="ENDONUCLEASE III-LIKE PROTEIN 1"/>
    <property type="match status" value="1"/>
</dbReference>
<evidence type="ECO:0000313" key="16">
    <source>
        <dbReference type="Proteomes" id="UP001165740"/>
    </source>
</evidence>
<accession>A0A9W2ZPA0</accession>
<dbReference type="EC" id="3.2.2.-" evidence="14"/>
<keyword evidence="14" id="KW-0496">Mitochondrion</keyword>
<evidence type="ECO:0000313" key="19">
    <source>
        <dbReference type="RefSeq" id="XP_055876867.1"/>
    </source>
</evidence>
<dbReference type="InterPro" id="IPR030841">
    <property type="entry name" value="NTH1"/>
</dbReference>
<evidence type="ECO:0000256" key="10">
    <source>
        <dbReference type="ARBA" id="ARBA00023204"/>
    </source>
</evidence>
<protein>
    <recommendedName>
        <fullName evidence="14">Endonuclease III homolog</fullName>
        <ecNumber evidence="14">3.2.2.-</ecNumber>
        <ecNumber evidence="14">4.2.99.18</ecNumber>
    </recommendedName>
    <alternativeName>
        <fullName evidence="14">Bifunctional DNA N-glycosylase/DNA-(apurinic or apyrimidinic site) lyase</fullName>
        <shortName evidence="14">DNA glycosylase/AP lyase</shortName>
    </alternativeName>
</protein>